<keyword evidence="7 9" id="KW-0472">Membrane</keyword>
<dbReference type="PANTHER" id="PTHR33650">
    <property type="entry name" value="CHLOROPLAST ENVELOPE MEMBRANE PROTEIN-RELATED"/>
    <property type="match status" value="1"/>
</dbReference>
<name>A0A9E3H8B5_9NOST</name>
<dbReference type="AlphaFoldDB" id="A0A9E3H8B5"/>
<gene>
    <name evidence="10" type="ORF">KME28_12690</name>
</gene>
<feature type="transmembrane region" description="Helical" evidence="9">
    <location>
        <begin position="378"/>
        <end position="397"/>
    </location>
</feature>
<evidence type="ECO:0000256" key="1">
    <source>
        <dbReference type="ARBA" id="ARBA00004141"/>
    </source>
</evidence>
<keyword evidence="3 9" id="KW-0812">Transmembrane</keyword>
<dbReference type="EMBL" id="JAHHHW010000087">
    <property type="protein sequence ID" value="MBW4432557.1"/>
    <property type="molecule type" value="Genomic_DNA"/>
</dbReference>
<evidence type="ECO:0000256" key="6">
    <source>
        <dbReference type="ARBA" id="ARBA00023065"/>
    </source>
</evidence>
<dbReference type="InterPro" id="IPR004282">
    <property type="entry name" value="CemA"/>
</dbReference>
<evidence type="ECO:0000256" key="2">
    <source>
        <dbReference type="ARBA" id="ARBA00022448"/>
    </source>
</evidence>
<keyword evidence="4" id="KW-0375">Hydrogen ion transport</keyword>
<protein>
    <recommendedName>
        <fullName evidence="12">Proton extrusion protein PcxA</fullName>
    </recommendedName>
</protein>
<dbReference type="Proteomes" id="UP000813215">
    <property type="component" value="Unassembled WGS sequence"/>
</dbReference>
<evidence type="ECO:0000256" key="7">
    <source>
        <dbReference type="ARBA" id="ARBA00023136"/>
    </source>
</evidence>
<feature type="region of interest" description="Disordered" evidence="8">
    <location>
        <begin position="152"/>
        <end position="173"/>
    </location>
</feature>
<organism evidence="10 11">
    <name type="scientific">Pelatocladus maniniholoensis HA4357-MV3</name>
    <dbReference type="NCBI Taxonomy" id="1117104"/>
    <lineage>
        <taxon>Bacteria</taxon>
        <taxon>Bacillati</taxon>
        <taxon>Cyanobacteriota</taxon>
        <taxon>Cyanophyceae</taxon>
        <taxon>Nostocales</taxon>
        <taxon>Nostocaceae</taxon>
        <taxon>Pelatocladus</taxon>
    </lineage>
</organism>
<comment type="subcellular location">
    <subcellularLocation>
        <location evidence="1">Membrane</location>
        <topology evidence="1">Multi-pass membrane protein</topology>
    </subcellularLocation>
</comment>
<dbReference type="GO" id="GO:1902600">
    <property type="term" value="P:proton transmembrane transport"/>
    <property type="evidence" value="ECO:0007669"/>
    <property type="project" value="UniProtKB-KW"/>
</dbReference>
<feature type="transmembrane region" description="Helical" evidence="9">
    <location>
        <begin position="339"/>
        <end position="357"/>
    </location>
</feature>
<comment type="caution">
    <text evidence="10">The sequence shown here is derived from an EMBL/GenBank/DDBJ whole genome shotgun (WGS) entry which is preliminary data.</text>
</comment>
<accession>A0A9E3H8B5</accession>
<keyword evidence="2" id="KW-0813">Transport</keyword>
<evidence type="ECO:0008006" key="12">
    <source>
        <dbReference type="Google" id="ProtNLM"/>
    </source>
</evidence>
<evidence type="ECO:0000256" key="9">
    <source>
        <dbReference type="SAM" id="Phobius"/>
    </source>
</evidence>
<evidence type="ECO:0000256" key="4">
    <source>
        <dbReference type="ARBA" id="ARBA00022781"/>
    </source>
</evidence>
<dbReference type="PANTHER" id="PTHR33650:SF2">
    <property type="entry name" value="CHLOROPLAST ENVELOPE MEMBRANE PROTEIN"/>
    <property type="match status" value="1"/>
</dbReference>
<evidence type="ECO:0000313" key="11">
    <source>
        <dbReference type="Proteomes" id="UP000813215"/>
    </source>
</evidence>
<evidence type="ECO:0000256" key="5">
    <source>
        <dbReference type="ARBA" id="ARBA00022989"/>
    </source>
</evidence>
<evidence type="ECO:0000256" key="3">
    <source>
        <dbReference type="ARBA" id="ARBA00022692"/>
    </source>
</evidence>
<feature type="transmembrane region" description="Helical" evidence="9">
    <location>
        <begin position="417"/>
        <end position="438"/>
    </location>
</feature>
<dbReference type="Pfam" id="PF03040">
    <property type="entry name" value="CemA"/>
    <property type="match status" value="1"/>
</dbReference>
<keyword evidence="6" id="KW-0406">Ion transport</keyword>
<proteinExistence type="predicted"/>
<sequence length="458" mass="53418">MNLNFNRLNFHRLNNWFNQRQLDLLEEAYQGAQKIKAIEDKYYNGNKIVYTLDQSKTVFDYIKSLRDRQLWRVRYNLAQFRLGSYFWRHQSRHQDSRPNHLEQTLVITSSGEEQQSRHPNNSVESVIFEKLNYIDSVVSKYREEADIKEEINTINPTVPKSTTTDPELPSDSNQEVSQQAFSRTIDTPTVEADSVPNKRKRSGFFLGGFSLNQELNPEYEQQVVREIRLRRKQDRMAIRWLLILLIVPLLVQIITKNLIFEPMLGNYSNKNPTKVELSQEIKQNFVREFVGIKESLEIEQLLGLAPPMTPDEQHKMLEEKAIDLWRESRNEAQNGLKNLLADGIALVAFTALVYFNRTKLTTIRSFSNRTFLSLGDPTKVFLFILITDMFVGFHSAEGWNVLLQSFTHHFGLPENEAVIKMFIATVPVIIDSCIKFWIFSYLTRFSPSASAIYERMNT</sequence>
<reference evidence="10" key="1">
    <citation type="submission" date="2021-05" db="EMBL/GenBank/DDBJ databases">
        <authorList>
            <person name="Pietrasiak N."/>
            <person name="Ward R."/>
            <person name="Stajich J.E."/>
            <person name="Kurbessoian T."/>
        </authorList>
    </citation>
    <scope>NUCLEOTIDE SEQUENCE</scope>
    <source>
        <strain evidence="10">HA4357-MV3</strain>
    </source>
</reference>
<evidence type="ECO:0000256" key="8">
    <source>
        <dbReference type="SAM" id="MobiDB-lite"/>
    </source>
</evidence>
<evidence type="ECO:0000313" key="10">
    <source>
        <dbReference type="EMBL" id="MBW4432557.1"/>
    </source>
</evidence>
<keyword evidence="5 9" id="KW-1133">Transmembrane helix</keyword>
<dbReference type="GO" id="GO:0016020">
    <property type="term" value="C:membrane"/>
    <property type="evidence" value="ECO:0007669"/>
    <property type="project" value="UniProtKB-SubCell"/>
</dbReference>
<feature type="transmembrane region" description="Helical" evidence="9">
    <location>
        <begin position="237"/>
        <end position="255"/>
    </location>
</feature>
<reference evidence="10" key="2">
    <citation type="journal article" date="2022" name="Microbiol. Resour. Announc.">
        <title>Metagenome Sequencing to Explore Phylogenomics of Terrestrial Cyanobacteria.</title>
        <authorList>
            <person name="Ward R.D."/>
            <person name="Stajich J.E."/>
            <person name="Johansen J.R."/>
            <person name="Huntemann M."/>
            <person name="Clum A."/>
            <person name="Foster B."/>
            <person name="Foster B."/>
            <person name="Roux S."/>
            <person name="Palaniappan K."/>
            <person name="Varghese N."/>
            <person name="Mukherjee S."/>
            <person name="Reddy T.B.K."/>
            <person name="Daum C."/>
            <person name="Copeland A."/>
            <person name="Chen I.A."/>
            <person name="Ivanova N.N."/>
            <person name="Kyrpides N.C."/>
            <person name="Shapiro N."/>
            <person name="Eloe-Fadrosh E.A."/>
            <person name="Pietrasiak N."/>
        </authorList>
    </citation>
    <scope>NUCLEOTIDE SEQUENCE</scope>
    <source>
        <strain evidence="10">HA4357-MV3</strain>
    </source>
</reference>